<dbReference type="KEGG" id="cne:CNB04660"/>
<accession>Q5KLN4</accession>
<proteinExistence type="inferred from homology"/>
<dbReference type="Pfam" id="PF11559">
    <property type="entry name" value="ADIP"/>
    <property type="match status" value="1"/>
</dbReference>
<evidence type="ECO:0000256" key="3">
    <source>
        <dbReference type="SAM" id="Coils"/>
    </source>
</evidence>
<dbReference type="OMA" id="IAKCLWG"/>
<organism evidence="5 6">
    <name type="scientific">Cryptococcus deneoformans (strain JEC21 / ATCC MYA-565)</name>
    <name type="common">Cryptococcus neoformans var. neoformans serotype D</name>
    <dbReference type="NCBI Taxonomy" id="214684"/>
    <lineage>
        <taxon>Eukaryota</taxon>
        <taxon>Fungi</taxon>
        <taxon>Dikarya</taxon>
        <taxon>Basidiomycota</taxon>
        <taxon>Agaricomycotina</taxon>
        <taxon>Tremellomycetes</taxon>
        <taxon>Tremellales</taxon>
        <taxon>Cryptococcaceae</taxon>
        <taxon>Cryptococcus</taxon>
        <taxon>Cryptococcus neoformans species complex</taxon>
    </lineage>
</organism>
<protein>
    <recommendedName>
        <fullName evidence="7">Afadin and alpha-actinin-binding-domain-containing protein</fullName>
    </recommendedName>
</protein>
<sequence>MSRLGEPSRAVRYPEKVATGAREADPDSSTATVLSAELTTINSQLMSHGWAKRPLNLDALSQKDYNEVVAVLFELMGASVSNLNMLETLNGRHRTLEYEYERLQKTTNSLKTSNARLESEVAGWKSKCADIEKRLVLEEIKTKELREENSRGRKALETVRVAATHETKKVQMSLDKAHAQLAKIGNDPTIANKPQGLVLLNPIPAGRIQPVAASQSPLLEQTLRDLSDIRASLQEETEAFRHVVVSTGNALREALAASCGQEPPIRLLQSQFFSPLNSSTARTLGSSIAQSASSMSHPSIASARLQSLIEQIRNRITEGVPQYTANGEHLTKQPTPEEIEEQKRVEREKEKIQRDLEDRIKDLEVELNCAKRKEEEASKVVADYAKKQVQRELNVHDSKEDMDMEIQKQALDKERKRYAEEAVKLRQERQELELERQAFLEEKRRAEEEAAKAPKIAPSTAIIAEPTLNHEMEAEEPIPASPSITWHQHRPHSPSPLSPQHPKIRTPRAHVAGGKRKTAKTPLSRLVLEKAVRQKGRELGVGGLLMKEKDLMSGSVLGVERGRKTNVGPSNRSPRKGKERAVDGMRGSAMRNSTFGNNHSSSGSEASSVSGSKGVTPALKPLISNKVAGNVERPEMAVLTMRTSIGTTAASQRKAMESNSTGAKTTMVKKAAWR</sequence>
<dbReference type="Proteomes" id="UP000002149">
    <property type="component" value="Chromosome 2"/>
</dbReference>
<dbReference type="InParanoid" id="Q5KLN4"/>
<accession>Q55YA4</accession>
<feature type="region of interest" description="Disordered" evidence="4">
    <location>
        <begin position="1"/>
        <end position="30"/>
    </location>
</feature>
<name>Q5KLN4_CRYD1</name>
<evidence type="ECO:0000256" key="1">
    <source>
        <dbReference type="ARBA" id="ARBA00009291"/>
    </source>
</evidence>
<keyword evidence="6" id="KW-1185">Reference proteome</keyword>
<feature type="region of interest" description="Disordered" evidence="4">
    <location>
        <begin position="326"/>
        <end position="350"/>
    </location>
</feature>
<evidence type="ECO:0008006" key="7">
    <source>
        <dbReference type="Google" id="ProtNLM"/>
    </source>
</evidence>
<feature type="coiled-coil region" evidence="3">
    <location>
        <begin position="408"/>
        <end position="449"/>
    </location>
</feature>
<gene>
    <name evidence="5" type="ordered locus">CNB04660</name>
</gene>
<feature type="region of interest" description="Disordered" evidence="4">
    <location>
        <begin position="558"/>
        <end position="616"/>
    </location>
</feature>
<feature type="compositionally biased region" description="Polar residues" evidence="4">
    <location>
        <begin position="590"/>
        <end position="599"/>
    </location>
</feature>
<feature type="compositionally biased region" description="Basic residues" evidence="4">
    <location>
        <begin position="502"/>
        <end position="519"/>
    </location>
</feature>
<dbReference type="EMBL" id="AE017342">
    <property type="protein sequence ID" value="AAW41649.1"/>
    <property type="molecule type" value="Genomic_DNA"/>
</dbReference>
<dbReference type="RefSeq" id="XP_568956.1">
    <property type="nucleotide sequence ID" value="XM_568956.2"/>
</dbReference>
<evidence type="ECO:0000256" key="4">
    <source>
        <dbReference type="SAM" id="MobiDB-lite"/>
    </source>
</evidence>
<dbReference type="GeneID" id="3256041"/>
<feature type="region of interest" description="Disordered" evidence="4">
    <location>
        <begin position="482"/>
        <end position="521"/>
    </location>
</feature>
<feature type="compositionally biased region" description="Low complexity" evidence="4">
    <location>
        <begin position="600"/>
        <end position="614"/>
    </location>
</feature>
<evidence type="ECO:0000256" key="2">
    <source>
        <dbReference type="ARBA" id="ARBA00023054"/>
    </source>
</evidence>
<dbReference type="eggNOG" id="ENOG502SD7Q">
    <property type="taxonomic scope" value="Eukaryota"/>
</dbReference>
<dbReference type="AlphaFoldDB" id="Q5KLN4"/>
<dbReference type="PaxDb" id="214684-Q5KLN4"/>
<dbReference type="HOGENOM" id="CLU_406527_0_0_1"/>
<evidence type="ECO:0000313" key="5">
    <source>
        <dbReference type="EMBL" id="AAW41649.1"/>
    </source>
</evidence>
<dbReference type="InterPro" id="IPR021622">
    <property type="entry name" value="Afadin/alpha-actinin-bd"/>
</dbReference>
<dbReference type="STRING" id="214684.Q5KLN4"/>
<feature type="compositionally biased region" description="Polar residues" evidence="4">
    <location>
        <begin position="648"/>
        <end position="664"/>
    </location>
</feature>
<comment type="similarity">
    <text evidence="1">Belongs to the ADIP family.</text>
</comment>
<feature type="compositionally biased region" description="Basic and acidic residues" evidence="4">
    <location>
        <begin position="341"/>
        <end position="350"/>
    </location>
</feature>
<reference evidence="5 6" key="1">
    <citation type="journal article" date="2005" name="Science">
        <title>The genome of the basidiomycetous yeast and human pathogen Cryptococcus neoformans.</title>
        <authorList>
            <person name="Loftus B.J."/>
            <person name="Fung E."/>
            <person name="Roncaglia P."/>
            <person name="Rowley D."/>
            <person name="Amedeo P."/>
            <person name="Bruno D."/>
            <person name="Vamathevan J."/>
            <person name="Miranda M."/>
            <person name="Anderson I.J."/>
            <person name="Fraser J.A."/>
            <person name="Allen J.E."/>
            <person name="Bosdet I.E."/>
            <person name="Brent M.R."/>
            <person name="Chiu R."/>
            <person name="Doering T.L."/>
            <person name="Donlin M.J."/>
            <person name="D'Souza C.A."/>
            <person name="Fox D.S."/>
            <person name="Grinberg V."/>
            <person name="Fu J."/>
            <person name="Fukushima M."/>
            <person name="Haas B.J."/>
            <person name="Huang J.C."/>
            <person name="Janbon G."/>
            <person name="Jones S.J."/>
            <person name="Koo H.L."/>
            <person name="Krzywinski M.I."/>
            <person name="Kwon-Chung J.K."/>
            <person name="Lengeler K.B."/>
            <person name="Maiti R."/>
            <person name="Marra M.A."/>
            <person name="Marra R.E."/>
            <person name="Mathewson C.A."/>
            <person name="Mitchell T.G."/>
            <person name="Pertea M."/>
            <person name="Riggs F.R."/>
            <person name="Salzberg S.L."/>
            <person name="Schein J.E."/>
            <person name="Shvartsbeyn A."/>
            <person name="Shin H."/>
            <person name="Shumway M."/>
            <person name="Specht C.A."/>
            <person name="Suh B.B."/>
            <person name="Tenney A."/>
            <person name="Utterback T.R."/>
            <person name="Wickes B.L."/>
            <person name="Wortman J.R."/>
            <person name="Wye N.H."/>
            <person name="Kronstad J.W."/>
            <person name="Lodge J.K."/>
            <person name="Heitman J."/>
            <person name="Davis R.W."/>
            <person name="Fraser C.M."/>
            <person name="Hyman R.W."/>
        </authorList>
    </citation>
    <scope>NUCLEOTIDE SEQUENCE [LARGE SCALE GENOMIC DNA]</scope>
    <source>
        <strain evidence="6">JEC21 / ATCC MYA-565</strain>
    </source>
</reference>
<evidence type="ECO:0000313" key="6">
    <source>
        <dbReference type="Proteomes" id="UP000002149"/>
    </source>
</evidence>
<feature type="coiled-coil region" evidence="3">
    <location>
        <begin position="86"/>
        <end position="148"/>
    </location>
</feature>
<feature type="region of interest" description="Disordered" evidence="4">
    <location>
        <begin position="648"/>
        <end position="674"/>
    </location>
</feature>
<keyword evidence="2 3" id="KW-0175">Coiled coil</keyword>
<dbReference type="VEuPathDB" id="FungiDB:CNB04660"/>
<dbReference type="OrthoDB" id="312015at2759"/>